<dbReference type="Proteomes" id="UP001151760">
    <property type="component" value="Unassembled WGS sequence"/>
</dbReference>
<keyword evidence="2" id="KW-1185">Reference proteome</keyword>
<comment type="caution">
    <text evidence="1">The sequence shown here is derived from an EMBL/GenBank/DDBJ whole genome shotgun (WGS) entry which is preliminary data.</text>
</comment>
<protein>
    <submittedName>
        <fullName evidence="1">Uncharacterized protein</fullName>
    </submittedName>
</protein>
<proteinExistence type="predicted"/>
<sequence length="91" mass="10712">MAQQQQIIPADQLVAIRYQSIRRCNNYVVLQNIPCSPDYVPAVYLQQYWKTVNKVPNTKDTIKFKLDMKEIVYTVDMFRYALNLPVETPDN</sequence>
<name>A0ABQ4ZUF9_9ASTR</name>
<evidence type="ECO:0000313" key="2">
    <source>
        <dbReference type="Proteomes" id="UP001151760"/>
    </source>
</evidence>
<organism evidence="1 2">
    <name type="scientific">Tanacetum coccineum</name>
    <dbReference type="NCBI Taxonomy" id="301880"/>
    <lineage>
        <taxon>Eukaryota</taxon>
        <taxon>Viridiplantae</taxon>
        <taxon>Streptophyta</taxon>
        <taxon>Embryophyta</taxon>
        <taxon>Tracheophyta</taxon>
        <taxon>Spermatophyta</taxon>
        <taxon>Magnoliopsida</taxon>
        <taxon>eudicotyledons</taxon>
        <taxon>Gunneridae</taxon>
        <taxon>Pentapetalae</taxon>
        <taxon>asterids</taxon>
        <taxon>campanulids</taxon>
        <taxon>Asterales</taxon>
        <taxon>Asteraceae</taxon>
        <taxon>Asteroideae</taxon>
        <taxon>Anthemideae</taxon>
        <taxon>Anthemidinae</taxon>
        <taxon>Tanacetum</taxon>
    </lineage>
</organism>
<gene>
    <name evidence="1" type="ORF">Tco_0800555</name>
</gene>
<accession>A0ABQ4ZUF9</accession>
<reference evidence="1" key="1">
    <citation type="journal article" date="2022" name="Int. J. Mol. Sci.">
        <title>Draft Genome of Tanacetum Coccineum: Genomic Comparison of Closely Related Tanacetum-Family Plants.</title>
        <authorList>
            <person name="Yamashiro T."/>
            <person name="Shiraishi A."/>
            <person name="Nakayama K."/>
            <person name="Satake H."/>
        </authorList>
    </citation>
    <scope>NUCLEOTIDE SEQUENCE</scope>
</reference>
<reference evidence="1" key="2">
    <citation type="submission" date="2022-01" db="EMBL/GenBank/DDBJ databases">
        <authorList>
            <person name="Yamashiro T."/>
            <person name="Shiraishi A."/>
            <person name="Satake H."/>
            <person name="Nakayama K."/>
        </authorList>
    </citation>
    <scope>NUCLEOTIDE SEQUENCE</scope>
</reference>
<dbReference type="EMBL" id="BQNB010011667">
    <property type="protein sequence ID" value="GJS93587.1"/>
    <property type="molecule type" value="Genomic_DNA"/>
</dbReference>
<evidence type="ECO:0000313" key="1">
    <source>
        <dbReference type="EMBL" id="GJS93587.1"/>
    </source>
</evidence>